<organism evidence="1 2">
    <name type="scientific">Trichinella pseudospiralis</name>
    <name type="common">Parasitic roundworm</name>
    <dbReference type="NCBI Taxonomy" id="6337"/>
    <lineage>
        <taxon>Eukaryota</taxon>
        <taxon>Metazoa</taxon>
        <taxon>Ecdysozoa</taxon>
        <taxon>Nematoda</taxon>
        <taxon>Enoplea</taxon>
        <taxon>Dorylaimia</taxon>
        <taxon>Trichinellida</taxon>
        <taxon>Trichinellidae</taxon>
        <taxon>Trichinella</taxon>
    </lineage>
</organism>
<dbReference type="Proteomes" id="UP000054995">
    <property type="component" value="Unassembled WGS sequence"/>
</dbReference>
<evidence type="ECO:0000313" key="1">
    <source>
        <dbReference type="EMBL" id="KRY89728.1"/>
    </source>
</evidence>
<evidence type="ECO:0000313" key="2">
    <source>
        <dbReference type="Proteomes" id="UP000054995"/>
    </source>
</evidence>
<protein>
    <submittedName>
        <fullName evidence="1">Uncharacterized protein</fullName>
    </submittedName>
</protein>
<proteinExistence type="predicted"/>
<gene>
    <name evidence="1" type="ORF">T4D_8434</name>
</gene>
<name>A0A0V1FUR8_TRIPS</name>
<accession>A0A0V1FUR8</accession>
<dbReference type="AlphaFoldDB" id="A0A0V1FUR8"/>
<comment type="caution">
    <text evidence="1">The sequence shown here is derived from an EMBL/GenBank/DDBJ whole genome shotgun (WGS) entry which is preliminary data.</text>
</comment>
<dbReference type="EMBL" id="JYDT01000028">
    <property type="protein sequence ID" value="KRY89728.1"/>
    <property type="molecule type" value="Genomic_DNA"/>
</dbReference>
<sequence length="63" mass="7046">MLLQFACNFVTYGMSAWKMASTIRQQYTCETDSVENIDKLELCLVNLFTPLVVSACVVHKGAI</sequence>
<reference evidence="1 2" key="1">
    <citation type="submission" date="2015-01" db="EMBL/GenBank/DDBJ databases">
        <title>Evolution of Trichinella species and genotypes.</title>
        <authorList>
            <person name="Korhonen P.K."/>
            <person name="Edoardo P."/>
            <person name="Giuseppe L.R."/>
            <person name="Gasser R.B."/>
        </authorList>
    </citation>
    <scope>NUCLEOTIDE SEQUENCE [LARGE SCALE GENOMIC DNA]</scope>
    <source>
        <strain evidence="1">ISS470</strain>
    </source>
</reference>
<keyword evidence="2" id="KW-1185">Reference proteome</keyword>